<sequence>MKFFRSPGPRPGSPREVAIWWERVRQFWNQRLDALGVELARGERENESDQGIEEDT</sequence>
<keyword evidence="2" id="KW-1185">Reference proteome</keyword>
<dbReference type="Proteomes" id="UP000640052">
    <property type="component" value="Unassembled WGS sequence"/>
</dbReference>
<reference evidence="1" key="1">
    <citation type="submission" date="2021-01" db="EMBL/GenBank/DDBJ databases">
        <title>Whole genome shotgun sequence of Acrocarpospora phusangensis NBRC 108782.</title>
        <authorList>
            <person name="Komaki H."/>
            <person name="Tamura T."/>
        </authorList>
    </citation>
    <scope>NUCLEOTIDE SEQUENCE</scope>
    <source>
        <strain evidence="1">NBRC 108782</strain>
    </source>
</reference>
<evidence type="ECO:0000313" key="2">
    <source>
        <dbReference type="Proteomes" id="UP000640052"/>
    </source>
</evidence>
<dbReference type="RefSeq" id="WP_204040471.1">
    <property type="nucleotide sequence ID" value="NZ_BOOA01000012.1"/>
</dbReference>
<protein>
    <submittedName>
        <fullName evidence="1">Uncharacterized protein</fullName>
    </submittedName>
</protein>
<proteinExistence type="predicted"/>
<dbReference type="AlphaFoldDB" id="A0A919UJ29"/>
<accession>A0A919UJ29</accession>
<comment type="caution">
    <text evidence="1">The sequence shown here is derived from an EMBL/GenBank/DDBJ whole genome shotgun (WGS) entry which is preliminary data.</text>
</comment>
<evidence type="ECO:0000313" key="1">
    <source>
        <dbReference type="EMBL" id="GIH23674.1"/>
    </source>
</evidence>
<organism evidence="1 2">
    <name type="scientific">Acrocarpospora phusangensis</name>
    <dbReference type="NCBI Taxonomy" id="1070424"/>
    <lineage>
        <taxon>Bacteria</taxon>
        <taxon>Bacillati</taxon>
        <taxon>Actinomycetota</taxon>
        <taxon>Actinomycetes</taxon>
        <taxon>Streptosporangiales</taxon>
        <taxon>Streptosporangiaceae</taxon>
        <taxon>Acrocarpospora</taxon>
    </lineage>
</organism>
<gene>
    <name evidence="1" type="ORF">Aph01nite_19840</name>
</gene>
<name>A0A919UJ29_9ACTN</name>
<dbReference type="EMBL" id="BOOA01000012">
    <property type="protein sequence ID" value="GIH23674.1"/>
    <property type="molecule type" value="Genomic_DNA"/>
</dbReference>